<dbReference type="NCBIfam" id="TIGR04183">
    <property type="entry name" value="Por_Secre_tail"/>
    <property type="match status" value="1"/>
</dbReference>
<gene>
    <name evidence="5" type="ORF">HMPREF9448_01085</name>
</gene>
<feature type="domain" description="LamG-like jellyroll fold" evidence="4">
    <location>
        <begin position="578"/>
        <end position="724"/>
    </location>
</feature>
<keyword evidence="1 3" id="KW-0732">Signal</keyword>
<dbReference type="InterPro" id="IPR013320">
    <property type="entry name" value="ConA-like_dom_sf"/>
</dbReference>
<accession>K0XLD4</accession>
<keyword evidence="6" id="KW-1185">Reference proteome</keyword>
<dbReference type="Gene3D" id="2.60.120.200">
    <property type="match status" value="2"/>
</dbReference>
<dbReference type="GO" id="GO:0005975">
    <property type="term" value="P:carbohydrate metabolic process"/>
    <property type="evidence" value="ECO:0007669"/>
    <property type="project" value="UniProtKB-ARBA"/>
</dbReference>
<feature type="chain" id="PRO_5003841290" evidence="3">
    <location>
        <begin position="23"/>
        <end position="1132"/>
    </location>
</feature>
<feature type="domain" description="LamG-like jellyroll fold" evidence="4">
    <location>
        <begin position="64"/>
        <end position="203"/>
    </location>
</feature>
<evidence type="ECO:0000259" key="4">
    <source>
        <dbReference type="SMART" id="SM00560"/>
    </source>
</evidence>
<protein>
    <submittedName>
        <fullName evidence="5">Por secretion system C-terminal sorting domain-containing protein</fullName>
    </submittedName>
</protein>
<dbReference type="Proteomes" id="UP000006044">
    <property type="component" value="Unassembled WGS sequence"/>
</dbReference>
<organism evidence="5 6">
    <name type="scientific">Barnesiella intestinihominis YIT 11860</name>
    <dbReference type="NCBI Taxonomy" id="742726"/>
    <lineage>
        <taxon>Bacteria</taxon>
        <taxon>Pseudomonadati</taxon>
        <taxon>Bacteroidota</taxon>
        <taxon>Bacteroidia</taxon>
        <taxon>Bacteroidales</taxon>
        <taxon>Barnesiellaceae</taxon>
        <taxon>Barnesiella</taxon>
    </lineage>
</organism>
<dbReference type="STRING" id="742726.HMPREF9448_01085"/>
<sequence length="1132" mass="122868">MKKHYMLFTLLFTLLPFLNSYAEENKAITIPQLSFSSPTSGYRLEIPETILGDRNGGETDRSGKSFTISAWINMDQYTNNSGSKGNVIMGHGPRVHMNYNGSLVLATTETGVLKIISGASNKVTSVLETSVDLDTWTYLTLVYDNSDFSVSVYKDGTLVATKNNTQQLELFGDDPCIFFVGGAGFSGFCDEFQFFDRALNSNDVKQAYSNPQNISGLTVWYDFNTIEEGSSFTNKVTESDQVNTKATFYNLTGGQTNSDGGYISITNYTEAVPSLTKGRPTPSNYTVTLPTEITNGTLSVMNGESPLSAGENTVTSGTTLTITATPADNYRLESLNINGQPIENGGTYTVTEDATITVSFVEIVMHKVTITVDEGVDYQITAGEEVIENLESIASGTELTITFNSLPENKKIESVLINEQPAEAEENGSYIFTVTENTTIIVNLTDITYYTVTLPTLVENGQLSVMNGSEPLTTGENTGIKEGTVLTITATADPGYEILSLQVNGSDFTNGDNYTVNENTTVTVSFQIEGPKAVLVPAISGNNKYQFRFDDKVLGEHINGENNSWNNGNITGSDHRARNFTMSAWVKTVSTNGQVMGHGQAPYYGAVGTFGVVLENGVLKLKARAWEDKGNCPGIADVTTEATLTADEWAFITVTVDDSNKEIKLYKNGKLLGTGDLGTIVEGGEREGHGIGLLQDECVFFVGNGGFSCYVDEVQVWSKTLTEKEVKESIRGGYDQENMPEELVAYYKIENDSEAELENKGTFGSCPAGVVEGTTEVHTGAPHWGAEVYTCDFIQVQIVAGHTFPTNNLTITQPTEGGTFKVVNAKNEEVTSGEVDQFSALTVIAEPEEGYVLSQVLVNGEVNSGTTFVIEDDTEVTVVFSNKVIVTNTTATGGNVEMFVNDAEEATAFGSEIIRGSKLTFKVTVNEGYELTSFLVNEEEKIDELAENIYTVNAISDNMTICAVFSKIPTWRVTCNITGNGSVTISDDESNVYASGSEILNNTFVKLTFIPEENYKIETFTSSNGESLLDQISNNIYEIGAIDSNHTYNITFGTIVGIDKESIKSISLYYQTGILYVSGIDENATIAIYDLTGKLVKVTEEAPVNIADLAKGCYIVKITMGNTDKAMKFIKK</sequence>
<keyword evidence="2" id="KW-1015">Disulfide bond</keyword>
<dbReference type="PATRIC" id="fig|742726.3.peg.1156"/>
<dbReference type="EMBL" id="ADLE01000008">
    <property type="protein sequence ID" value="EJZ64605.1"/>
    <property type="molecule type" value="Genomic_DNA"/>
</dbReference>
<dbReference type="Pfam" id="PF13385">
    <property type="entry name" value="Laminin_G_3"/>
    <property type="match status" value="2"/>
</dbReference>
<dbReference type="GO" id="GO:0004553">
    <property type="term" value="F:hydrolase activity, hydrolyzing O-glycosyl compounds"/>
    <property type="evidence" value="ECO:0007669"/>
    <property type="project" value="UniProtKB-ARBA"/>
</dbReference>
<dbReference type="RefSeq" id="WP_008861573.1">
    <property type="nucleotide sequence ID" value="NZ_CAXSNY010000001.1"/>
</dbReference>
<proteinExistence type="predicted"/>
<dbReference type="SMART" id="SM00560">
    <property type="entry name" value="LamGL"/>
    <property type="match status" value="2"/>
</dbReference>
<dbReference type="HOGENOM" id="CLU_278829_0_0_10"/>
<evidence type="ECO:0000313" key="6">
    <source>
        <dbReference type="Proteomes" id="UP000006044"/>
    </source>
</evidence>
<evidence type="ECO:0000256" key="2">
    <source>
        <dbReference type="ARBA" id="ARBA00023157"/>
    </source>
</evidence>
<dbReference type="InterPro" id="IPR044060">
    <property type="entry name" value="Bacterial_rp_domain"/>
</dbReference>
<dbReference type="Pfam" id="PF18998">
    <property type="entry name" value="Flg_new_2"/>
    <property type="match status" value="2"/>
</dbReference>
<feature type="signal peptide" evidence="3">
    <location>
        <begin position="1"/>
        <end position="22"/>
    </location>
</feature>
<reference evidence="5 6" key="1">
    <citation type="submission" date="2012-08" db="EMBL/GenBank/DDBJ databases">
        <title>The Genome Sequence of Barnesiella intestinihominis YIT 11860.</title>
        <authorList>
            <consortium name="The Broad Institute Genome Sequencing Platform"/>
            <person name="Earl A."/>
            <person name="Ward D."/>
            <person name="Feldgarden M."/>
            <person name="Gevers D."/>
            <person name="Morotomi M."/>
            <person name="Walker B."/>
            <person name="Young S.K."/>
            <person name="Zeng Q."/>
            <person name="Gargeya S."/>
            <person name="Fitzgerald M."/>
            <person name="Haas B."/>
            <person name="Abouelleil A."/>
            <person name="Alvarado L."/>
            <person name="Arachchi H.M."/>
            <person name="Berlin A.M."/>
            <person name="Chapman S.B."/>
            <person name="Goldberg J."/>
            <person name="Griggs A."/>
            <person name="Gujja S."/>
            <person name="Hansen M."/>
            <person name="Howarth C."/>
            <person name="Imamovic A."/>
            <person name="Larimer J."/>
            <person name="McCowen C."/>
            <person name="Montmayeur A."/>
            <person name="Murphy C."/>
            <person name="Neiman D."/>
            <person name="Pearson M."/>
            <person name="Priest M."/>
            <person name="Roberts A."/>
            <person name="Saif S."/>
            <person name="Shea T."/>
            <person name="Sisk P."/>
            <person name="Sykes S."/>
            <person name="Wortman J."/>
            <person name="Nusbaum C."/>
            <person name="Birren B."/>
        </authorList>
    </citation>
    <scope>NUCLEOTIDE SEQUENCE [LARGE SCALE GENOMIC DNA]</scope>
    <source>
        <strain evidence="5 6">YIT 11860</strain>
    </source>
</reference>
<name>K0XLD4_9BACT</name>
<comment type="caution">
    <text evidence="5">The sequence shown here is derived from an EMBL/GenBank/DDBJ whole genome shotgun (WGS) entry which is preliminary data.</text>
</comment>
<evidence type="ECO:0000256" key="1">
    <source>
        <dbReference type="ARBA" id="ARBA00022729"/>
    </source>
</evidence>
<dbReference type="AlphaFoldDB" id="K0XLD4"/>
<dbReference type="InterPro" id="IPR006558">
    <property type="entry name" value="LamG-like"/>
</dbReference>
<dbReference type="GeneID" id="77848382"/>
<dbReference type="SUPFAM" id="SSF49899">
    <property type="entry name" value="Concanavalin A-like lectins/glucanases"/>
    <property type="match status" value="2"/>
</dbReference>
<dbReference type="eggNOG" id="ENOG5033PKE">
    <property type="taxonomic scope" value="Bacteria"/>
</dbReference>
<evidence type="ECO:0000313" key="5">
    <source>
        <dbReference type="EMBL" id="EJZ64605.1"/>
    </source>
</evidence>
<evidence type="ECO:0000256" key="3">
    <source>
        <dbReference type="SAM" id="SignalP"/>
    </source>
</evidence>
<dbReference type="OrthoDB" id="1089497at2"/>
<dbReference type="Pfam" id="PF18962">
    <property type="entry name" value="Por_Secre_tail"/>
    <property type="match status" value="1"/>
</dbReference>
<dbReference type="InterPro" id="IPR026444">
    <property type="entry name" value="Secre_tail"/>
</dbReference>